<dbReference type="SUPFAM" id="SSF53850">
    <property type="entry name" value="Periplasmic binding protein-like II"/>
    <property type="match status" value="1"/>
</dbReference>
<dbReference type="Proteomes" id="UP000265509">
    <property type="component" value="Unassembled WGS sequence"/>
</dbReference>
<name>A0A3L7E1S0_9GAMM</name>
<keyword evidence="3" id="KW-0998">Cell outer membrane</keyword>
<feature type="domain" description="Solute-binding protein family 3/N-terminal" evidence="6">
    <location>
        <begin position="87"/>
        <end position="324"/>
    </location>
</feature>
<dbReference type="AlphaFoldDB" id="A0A3L7E1S0"/>
<protein>
    <submittedName>
        <fullName evidence="7">Lytic transglycosylase F</fullName>
    </submittedName>
</protein>
<accession>A0A3L7E1S0</accession>
<feature type="compositionally biased region" description="Low complexity" evidence="4">
    <location>
        <begin position="31"/>
        <end position="42"/>
    </location>
</feature>
<feature type="chain" id="PRO_5018304368" evidence="5">
    <location>
        <begin position="23"/>
        <end position="527"/>
    </location>
</feature>
<evidence type="ECO:0000313" key="7">
    <source>
        <dbReference type="EMBL" id="RLQ23414.1"/>
    </source>
</evidence>
<dbReference type="SMART" id="SM00062">
    <property type="entry name" value="PBPb"/>
    <property type="match status" value="1"/>
</dbReference>
<dbReference type="PANTHER" id="PTHR37423:SF2">
    <property type="entry name" value="MEMBRANE-BOUND LYTIC MUREIN TRANSGLYCOSYLASE C"/>
    <property type="match status" value="1"/>
</dbReference>
<dbReference type="Pfam" id="PF00497">
    <property type="entry name" value="SBP_bac_3"/>
    <property type="match status" value="1"/>
</dbReference>
<organism evidence="7 8">
    <name type="scientific">Seongchinamella sediminis</name>
    <dbReference type="NCBI Taxonomy" id="2283635"/>
    <lineage>
        <taxon>Bacteria</taxon>
        <taxon>Pseudomonadati</taxon>
        <taxon>Pseudomonadota</taxon>
        <taxon>Gammaproteobacteria</taxon>
        <taxon>Cellvibrionales</taxon>
        <taxon>Halieaceae</taxon>
        <taxon>Seongchinamella</taxon>
    </lineage>
</organism>
<dbReference type="EMBL" id="QRAN01000002">
    <property type="protein sequence ID" value="RLQ23414.1"/>
    <property type="molecule type" value="Genomic_DNA"/>
</dbReference>
<keyword evidence="3" id="KW-0472">Membrane</keyword>
<comment type="similarity">
    <text evidence="2">Belongs to the transglycosylase Slt family.</text>
</comment>
<proteinExistence type="inferred from homology"/>
<dbReference type="InterPro" id="IPR001638">
    <property type="entry name" value="Solute-binding_3/MltF_N"/>
</dbReference>
<gene>
    <name evidence="7" type="ORF">DWB85_02345</name>
</gene>
<dbReference type="Gene3D" id="1.10.530.10">
    <property type="match status" value="1"/>
</dbReference>
<evidence type="ECO:0000256" key="2">
    <source>
        <dbReference type="ARBA" id="ARBA00007734"/>
    </source>
</evidence>
<evidence type="ECO:0000256" key="3">
    <source>
        <dbReference type="ARBA" id="ARBA00023237"/>
    </source>
</evidence>
<comment type="subcellular location">
    <subcellularLocation>
        <location evidence="1">Cell outer membrane</location>
        <topology evidence="1">Peripheral membrane protein</topology>
    </subcellularLocation>
</comment>
<dbReference type="GO" id="GO:0009279">
    <property type="term" value="C:cell outer membrane"/>
    <property type="evidence" value="ECO:0007669"/>
    <property type="project" value="UniProtKB-SubCell"/>
</dbReference>
<dbReference type="InterPro" id="IPR023346">
    <property type="entry name" value="Lysozyme-like_dom_sf"/>
</dbReference>
<evidence type="ECO:0000256" key="5">
    <source>
        <dbReference type="SAM" id="SignalP"/>
    </source>
</evidence>
<dbReference type="InterPro" id="IPR008258">
    <property type="entry name" value="Transglycosylase_SLT_dom_1"/>
</dbReference>
<evidence type="ECO:0000259" key="6">
    <source>
        <dbReference type="SMART" id="SM00062"/>
    </source>
</evidence>
<dbReference type="CDD" id="cd13403">
    <property type="entry name" value="MLTF-like"/>
    <property type="match status" value="1"/>
</dbReference>
<dbReference type="SUPFAM" id="SSF53955">
    <property type="entry name" value="Lysozyme-like"/>
    <property type="match status" value="1"/>
</dbReference>
<dbReference type="OrthoDB" id="9815002at2"/>
<reference evidence="7 8" key="1">
    <citation type="submission" date="2018-07" db="EMBL/GenBank/DDBJ databases">
        <title>Halioglobus sp. genome submission.</title>
        <authorList>
            <person name="Ye M.-Q."/>
            <person name="Du Z.-J."/>
        </authorList>
    </citation>
    <scope>NUCLEOTIDE SEQUENCE [LARGE SCALE GENOMIC DNA]</scope>
    <source>
        <strain evidence="7 8">U0301</strain>
    </source>
</reference>
<sequence>MMHLTRLLCLTSLLFLTACGDAAEPPPSEPPAAAAANETPANPQSPGKRAPAGPSIAPIAGEDKLDNIHGFRDPWIGDLDKMEEMRVIRMLTVYSPGRYYLEDNGEEKGLVKEMATRFENFINKRLERKSVRVNVVIIPMARSQLIPALLAGHGDIINASLSITPERSEIMDFSIPATKPLSEILVTGPKAAALDSIEDLSGQTIYVRHSSSYRESVDSLNERLEAAGREPVSIELVSEFLEDDDLIEMVDKGLLPWAIVDDYKLELWKDVFTNTRARPDIVFREGGRIAWAFREDSPLLESALNDFLKKNREGTLIGNVLKNRYIRDFDWAASALDDSDYQRFLELEHIFQQYGEQYRVDYLIAAAQGYQESRLDQNARSGAGAIGVMQLLPTTAEDKNVGIADIHKVEPNIHAGIKYLDFLRSRYFNDPAIEPPNKTLLALAAYNAGPSRMINMRNKAKKLGYDPNVWFDNVELVAAREIGRETVQYVSNIYKYYIAYRYTQEQQARHARARERAGMTPYRSAGD</sequence>
<dbReference type="PROSITE" id="PS51257">
    <property type="entry name" value="PROKAR_LIPOPROTEIN"/>
    <property type="match status" value="1"/>
</dbReference>
<dbReference type="RefSeq" id="WP_117952592.1">
    <property type="nucleotide sequence ID" value="NZ_QRAN01000002.1"/>
</dbReference>
<evidence type="ECO:0000256" key="1">
    <source>
        <dbReference type="ARBA" id="ARBA00004339"/>
    </source>
</evidence>
<feature type="compositionally biased region" description="Low complexity" evidence="4">
    <location>
        <begin position="50"/>
        <end position="60"/>
    </location>
</feature>
<feature type="region of interest" description="Disordered" evidence="4">
    <location>
        <begin position="23"/>
        <end position="61"/>
    </location>
</feature>
<dbReference type="CDD" id="cd01009">
    <property type="entry name" value="PBP2_YfhD_N"/>
    <property type="match status" value="1"/>
</dbReference>
<keyword evidence="8" id="KW-1185">Reference proteome</keyword>
<comment type="caution">
    <text evidence="7">The sequence shown here is derived from an EMBL/GenBank/DDBJ whole genome shotgun (WGS) entry which is preliminary data.</text>
</comment>
<evidence type="ECO:0000256" key="4">
    <source>
        <dbReference type="SAM" id="MobiDB-lite"/>
    </source>
</evidence>
<feature type="signal peptide" evidence="5">
    <location>
        <begin position="1"/>
        <end position="22"/>
    </location>
</feature>
<evidence type="ECO:0000313" key="8">
    <source>
        <dbReference type="Proteomes" id="UP000265509"/>
    </source>
</evidence>
<keyword evidence="5" id="KW-0732">Signal</keyword>
<dbReference type="PANTHER" id="PTHR37423">
    <property type="entry name" value="SOLUBLE LYTIC MUREIN TRANSGLYCOSYLASE-RELATED"/>
    <property type="match status" value="1"/>
</dbReference>
<dbReference type="Gene3D" id="3.40.190.10">
    <property type="entry name" value="Periplasmic binding protein-like II"/>
    <property type="match status" value="2"/>
</dbReference>
<dbReference type="Pfam" id="PF01464">
    <property type="entry name" value="SLT"/>
    <property type="match status" value="1"/>
</dbReference>